<dbReference type="GO" id="GO:0008422">
    <property type="term" value="F:beta-glucosidase activity"/>
    <property type="evidence" value="ECO:0007669"/>
    <property type="project" value="UniProtKB-ARBA"/>
</dbReference>
<dbReference type="AlphaFoldDB" id="A0A9D2M8J7"/>
<dbReference type="SUPFAM" id="SSF51445">
    <property type="entry name" value="(Trans)glycosidases"/>
    <property type="match status" value="1"/>
</dbReference>
<dbReference type="SMART" id="SM01217">
    <property type="entry name" value="Fn3_like"/>
    <property type="match status" value="1"/>
</dbReference>
<dbReference type="InterPro" id="IPR036881">
    <property type="entry name" value="Glyco_hydro_3_C_sf"/>
</dbReference>
<dbReference type="InterPro" id="IPR036962">
    <property type="entry name" value="Glyco_hydro_3_N_sf"/>
</dbReference>
<dbReference type="InterPro" id="IPR013783">
    <property type="entry name" value="Ig-like_fold"/>
</dbReference>
<dbReference type="Pfam" id="PF14310">
    <property type="entry name" value="Fn3-like"/>
    <property type="match status" value="1"/>
</dbReference>
<sequence length="812" mass="87313">MPDTKTLLQQLSLEQKCALLSGAATFQTRGLPQFGIPAIWLSDGPHGLRKQAGPADHLGQNPSEPATCFPTASAVASSWNEALGEEIGRALGEEAAAQQVAVVLGPGLNTKRSPLCGRNFEYFSEDPYLSGKMAAAYIRGIQANGVAACPKHFAANNQELRRMATDSILDERTLRELYLTNFEIAVTEGKPQTIMTSYNMVNGVYANENAHLLKEILRDDWGFDGAVITDWGGSNDHALGVKNGSTLEMPAPGLDSVRELVKAVQDGRISEVDINARLEELLALVESTTAALGNAPRTIDWDAHHALARKAAAESMVLLKNSGGILPLDPAAKVAVIGDFAKTPRYQGAGSSLVNAPRVDSFAEVFERSGLHSAGYAQGFDRGGKPDPALQTEAVTLAGQADVVLLFLGLDEVKESEGLDRADMKLAQNQIDLLLAVHRANPHVVVVLSCGSAVETPWASHCQGLVWAGLSGQAGAGAVLDVLTGKVNPGGKLAETWPLHCEDNPSYKNFGKDGRNVEYREGLYVGYRYYQTAEVPVAYPFGYGLSYTNFAYSDLHLTPRSVTLTLANTGAFDGDEVVEVYIAKPDAKVFRPTQELKGFARVHLKAGETCTVSIPLDDKAYRYWNETADAWATEGGSYTVRVGASSADIRLEGTVTVPPAGGADPYAGLALPHYHSGQVQDVPDAEFAALLGRPIPNPKISIDRNMTLGEIGHGRSPLGWLIHVIHKHLLDKSLQNGTPDLNLLFNYNMPLRAIAKMTGGMVSMGMVDGLVMELKGFWIIGIVRVIVELIRNMTRNAAMEKRLQAGGKENRA</sequence>
<gene>
    <name evidence="4" type="ORF">H9945_09955</name>
</gene>
<comment type="caution">
    <text evidence="4">The sequence shown here is derived from an EMBL/GenBank/DDBJ whole genome shotgun (WGS) entry which is preliminary data.</text>
</comment>
<dbReference type="InterPro" id="IPR050288">
    <property type="entry name" value="Cellulose_deg_GH3"/>
</dbReference>
<reference evidence="4" key="1">
    <citation type="journal article" date="2021" name="PeerJ">
        <title>Extensive microbial diversity within the chicken gut microbiome revealed by metagenomics and culture.</title>
        <authorList>
            <person name="Gilroy R."/>
            <person name="Ravi A."/>
            <person name="Getino M."/>
            <person name="Pursley I."/>
            <person name="Horton D.L."/>
            <person name="Alikhan N.F."/>
            <person name="Baker D."/>
            <person name="Gharbi K."/>
            <person name="Hall N."/>
            <person name="Watson M."/>
            <person name="Adriaenssens E.M."/>
            <person name="Foster-Nyarko E."/>
            <person name="Jarju S."/>
            <person name="Secka A."/>
            <person name="Antonio M."/>
            <person name="Oren A."/>
            <person name="Chaudhuri R.R."/>
            <person name="La Ragione R."/>
            <person name="Hildebrand F."/>
            <person name="Pallen M.J."/>
        </authorList>
    </citation>
    <scope>NUCLEOTIDE SEQUENCE</scope>
    <source>
        <strain evidence="4">ChiBcec8-13705</strain>
    </source>
</reference>
<dbReference type="PANTHER" id="PTHR42715">
    <property type="entry name" value="BETA-GLUCOSIDASE"/>
    <property type="match status" value="1"/>
</dbReference>
<proteinExistence type="inferred from homology"/>
<evidence type="ECO:0000256" key="2">
    <source>
        <dbReference type="ARBA" id="ARBA00022801"/>
    </source>
</evidence>
<accession>A0A9D2M8J7</accession>
<comment type="similarity">
    <text evidence="1">Belongs to the glycosyl hydrolase 3 family.</text>
</comment>
<dbReference type="Proteomes" id="UP000886803">
    <property type="component" value="Unassembled WGS sequence"/>
</dbReference>
<organism evidence="4 5">
    <name type="scientific">Candidatus Gemmiger avicola</name>
    <dbReference type="NCBI Taxonomy" id="2838605"/>
    <lineage>
        <taxon>Bacteria</taxon>
        <taxon>Bacillati</taxon>
        <taxon>Bacillota</taxon>
        <taxon>Clostridia</taxon>
        <taxon>Eubacteriales</taxon>
        <taxon>Gemmiger</taxon>
    </lineage>
</organism>
<dbReference type="InterPro" id="IPR017853">
    <property type="entry name" value="GH"/>
</dbReference>
<dbReference type="EMBL" id="DWYG01000170">
    <property type="protein sequence ID" value="HJB42805.1"/>
    <property type="molecule type" value="Genomic_DNA"/>
</dbReference>
<dbReference type="Gene3D" id="2.60.40.10">
    <property type="entry name" value="Immunoglobulins"/>
    <property type="match status" value="1"/>
</dbReference>
<dbReference type="InterPro" id="IPR002772">
    <property type="entry name" value="Glyco_hydro_3_C"/>
</dbReference>
<dbReference type="Pfam" id="PF01915">
    <property type="entry name" value="Glyco_hydro_3_C"/>
    <property type="match status" value="1"/>
</dbReference>
<dbReference type="Gene3D" id="3.40.50.1700">
    <property type="entry name" value="Glycoside hydrolase family 3 C-terminal domain"/>
    <property type="match status" value="1"/>
</dbReference>
<dbReference type="GO" id="GO:0005975">
    <property type="term" value="P:carbohydrate metabolic process"/>
    <property type="evidence" value="ECO:0007669"/>
    <property type="project" value="InterPro"/>
</dbReference>
<evidence type="ECO:0000313" key="5">
    <source>
        <dbReference type="Proteomes" id="UP000886803"/>
    </source>
</evidence>
<reference evidence="4" key="2">
    <citation type="submission" date="2021-04" db="EMBL/GenBank/DDBJ databases">
        <authorList>
            <person name="Gilroy R."/>
        </authorList>
    </citation>
    <scope>NUCLEOTIDE SEQUENCE</scope>
    <source>
        <strain evidence="4">ChiBcec8-13705</strain>
    </source>
</reference>
<evidence type="ECO:0000259" key="3">
    <source>
        <dbReference type="SMART" id="SM01217"/>
    </source>
</evidence>
<dbReference type="Gene3D" id="3.20.20.300">
    <property type="entry name" value="Glycoside hydrolase, family 3, N-terminal domain"/>
    <property type="match status" value="1"/>
</dbReference>
<protein>
    <submittedName>
        <fullName evidence="4">Glycoside hydrolase family 3 C-terminal domain-containing protein</fullName>
    </submittedName>
</protein>
<dbReference type="FunFam" id="2.60.40.10:FF:000495">
    <property type="entry name" value="Periplasmic beta-glucosidase"/>
    <property type="match status" value="1"/>
</dbReference>
<dbReference type="Pfam" id="PF00933">
    <property type="entry name" value="Glyco_hydro_3"/>
    <property type="match status" value="1"/>
</dbReference>
<dbReference type="PRINTS" id="PR00133">
    <property type="entry name" value="GLHYDRLASE3"/>
</dbReference>
<dbReference type="InterPro" id="IPR001764">
    <property type="entry name" value="Glyco_hydro_3_N"/>
</dbReference>
<dbReference type="SUPFAM" id="SSF52279">
    <property type="entry name" value="Beta-D-glucan exohydrolase, C-terminal domain"/>
    <property type="match status" value="1"/>
</dbReference>
<dbReference type="PANTHER" id="PTHR42715:SF10">
    <property type="entry name" value="BETA-GLUCOSIDASE"/>
    <property type="match status" value="1"/>
</dbReference>
<evidence type="ECO:0000313" key="4">
    <source>
        <dbReference type="EMBL" id="HJB42805.1"/>
    </source>
</evidence>
<feature type="domain" description="Fibronectin type III-like" evidence="3">
    <location>
        <begin position="576"/>
        <end position="646"/>
    </location>
</feature>
<name>A0A9D2M8J7_9FIRM</name>
<dbReference type="InterPro" id="IPR026891">
    <property type="entry name" value="Fn3-like"/>
</dbReference>
<evidence type="ECO:0000256" key="1">
    <source>
        <dbReference type="ARBA" id="ARBA00005336"/>
    </source>
</evidence>
<keyword evidence="2 4" id="KW-0378">Hydrolase</keyword>